<feature type="region of interest" description="Disordered" evidence="1">
    <location>
        <begin position="85"/>
        <end position="104"/>
    </location>
</feature>
<protein>
    <submittedName>
        <fullName evidence="2">Uncharacterized protein</fullName>
    </submittedName>
</protein>
<name>A0ABV0XJX2_9TELE</name>
<evidence type="ECO:0000313" key="3">
    <source>
        <dbReference type="Proteomes" id="UP001469553"/>
    </source>
</evidence>
<accession>A0ABV0XJX2</accession>
<gene>
    <name evidence="2" type="ORF">AMECASPLE_033579</name>
</gene>
<organism evidence="2 3">
    <name type="scientific">Ameca splendens</name>
    <dbReference type="NCBI Taxonomy" id="208324"/>
    <lineage>
        <taxon>Eukaryota</taxon>
        <taxon>Metazoa</taxon>
        <taxon>Chordata</taxon>
        <taxon>Craniata</taxon>
        <taxon>Vertebrata</taxon>
        <taxon>Euteleostomi</taxon>
        <taxon>Actinopterygii</taxon>
        <taxon>Neopterygii</taxon>
        <taxon>Teleostei</taxon>
        <taxon>Neoteleostei</taxon>
        <taxon>Acanthomorphata</taxon>
        <taxon>Ovalentaria</taxon>
        <taxon>Atherinomorphae</taxon>
        <taxon>Cyprinodontiformes</taxon>
        <taxon>Goodeidae</taxon>
        <taxon>Ameca</taxon>
    </lineage>
</organism>
<comment type="caution">
    <text evidence="2">The sequence shown here is derived from an EMBL/GenBank/DDBJ whole genome shotgun (WGS) entry which is preliminary data.</text>
</comment>
<proteinExistence type="predicted"/>
<dbReference type="Proteomes" id="UP001469553">
    <property type="component" value="Unassembled WGS sequence"/>
</dbReference>
<keyword evidence="3" id="KW-1185">Reference proteome</keyword>
<evidence type="ECO:0000256" key="1">
    <source>
        <dbReference type="SAM" id="MobiDB-lite"/>
    </source>
</evidence>
<evidence type="ECO:0000313" key="2">
    <source>
        <dbReference type="EMBL" id="MEQ2281745.1"/>
    </source>
</evidence>
<sequence>SRLYFLRKLRSFGKLIKKAGSVLGTLLEIIVLRRILHKMKNIMENPEHPLHETVLQQQSVFSQRHSVHCLNHIQTLLMCLSSEPKAPFNSSSKRHRVAQDQGGP</sequence>
<reference evidence="2 3" key="1">
    <citation type="submission" date="2021-06" db="EMBL/GenBank/DDBJ databases">
        <authorList>
            <person name="Palmer J.M."/>
        </authorList>
    </citation>
    <scope>NUCLEOTIDE SEQUENCE [LARGE SCALE GENOMIC DNA]</scope>
    <source>
        <strain evidence="2 3">AS_MEX2019</strain>
        <tissue evidence="2">Muscle</tissue>
    </source>
</reference>
<dbReference type="EMBL" id="JAHRIP010004586">
    <property type="protein sequence ID" value="MEQ2281745.1"/>
    <property type="molecule type" value="Genomic_DNA"/>
</dbReference>
<feature type="non-terminal residue" evidence="2">
    <location>
        <position position="1"/>
    </location>
</feature>